<evidence type="ECO:0000313" key="1">
    <source>
        <dbReference type="EMBL" id="CAB1417246.1"/>
    </source>
</evidence>
<name>A0A9N7TQE7_PLEPL</name>
<comment type="caution">
    <text evidence="1">The sequence shown here is derived from an EMBL/GenBank/DDBJ whole genome shotgun (WGS) entry which is preliminary data.</text>
</comment>
<dbReference type="Proteomes" id="UP001153269">
    <property type="component" value="Unassembled WGS sequence"/>
</dbReference>
<gene>
    <name evidence="1" type="ORF">PLEPLA_LOCUS5048</name>
</gene>
<protein>
    <submittedName>
        <fullName evidence="1">Uncharacterized protein</fullName>
    </submittedName>
</protein>
<sequence length="139" mass="15354">MEQQSFCCLTSSASKTTLTCTQPWISFLPRSPLTESPVLRKAVVFQLHHSGPRPGPRLHRLFIFVQFLLDVIMGKCPRASSNIMMTCCVATVTASVELPSQPLVNVTYHVCLHSLIMVKSSSLVSRRTCCCWAGEPGTK</sequence>
<proteinExistence type="predicted"/>
<organism evidence="1 2">
    <name type="scientific">Pleuronectes platessa</name>
    <name type="common">European plaice</name>
    <dbReference type="NCBI Taxonomy" id="8262"/>
    <lineage>
        <taxon>Eukaryota</taxon>
        <taxon>Metazoa</taxon>
        <taxon>Chordata</taxon>
        <taxon>Craniata</taxon>
        <taxon>Vertebrata</taxon>
        <taxon>Euteleostomi</taxon>
        <taxon>Actinopterygii</taxon>
        <taxon>Neopterygii</taxon>
        <taxon>Teleostei</taxon>
        <taxon>Neoteleostei</taxon>
        <taxon>Acanthomorphata</taxon>
        <taxon>Carangaria</taxon>
        <taxon>Pleuronectiformes</taxon>
        <taxon>Pleuronectoidei</taxon>
        <taxon>Pleuronectidae</taxon>
        <taxon>Pleuronectes</taxon>
    </lineage>
</organism>
<accession>A0A9N7TQE7</accession>
<keyword evidence="2" id="KW-1185">Reference proteome</keyword>
<reference evidence="1" key="1">
    <citation type="submission" date="2020-03" db="EMBL/GenBank/DDBJ databases">
        <authorList>
            <person name="Weist P."/>
        </authorList>
    </citation>
    <scope>NUCLEOTIDE SEQUENCE</scope>
</reference>
<evidence type="ECO:0000313" key="2">
    <source>
        <dbReference type="Proteomes" id="UP001153269"/>
    </source>
</evidence>
<dbReference type="AlphaFoldDB" id="A0A9N7TQE7"/>
<dbReference type="EMBL" id="CADEAL010000256">
    <property type="protein sequence ID" value="CAB1417246.1"/>
    <property type="molecule type" value="Genomic_DNA"/>
</dbReference>